<evidence type="ECO:0000256" key="3">
    <source>
        <dbReference type="ARBA" id="ARBA00022692"/>
    </source>
</evidence>
<dbReference type="AlphaFoldDB" id="A0A8X7TDN4"/>
<dbReference type="Proteomes" id="UP000590412">
    <property type="component" value="Unassembled WGS sequence"/>
</dbReference>
<evidence type="ECO:0000256" key="6">
    <source>
        <dbReference type="SAM" id="Phobius"/>
    </source>
</evidence>
<reference evidence="7" key="1">
    <citation type="submission" date="2020-03" db="EMBL/GenBank/DDBJ databases">
        <title>FDA dAtabase for Regulatory Grade micrObial Sequences (FDA-ARGOS): Supporting development and validation of Infectious Disease Dx tests.</title>
        <authorList>
            <person name="Campos J."/>
            <person name="Goldberg B."/>
            <person name="Tallon L."/>
            <person name="Sadzewicz L."/>
            <person name="Vavikolanu K."/>
            <person name="Mehta A."/>
            <person name="Aluvathingal J."/>
            <person name="Nadendla S."/>
            <person name="Nandy P."/>
            <person name="Geyer C."/>
            <person name="Yan Y."/>
            <person name="Sichtig H."/>
        </authorList>
    </citation>
    <scope>NUCLEOTIDE SEQUENCE [LARGE SCALE GENOMIC DNA]</scope>
    <source>
        <strain evidence="7">FDAARGOS_652</strain>
    </source>
</reference>
<keyword evidence="3 6" id="KW-0812">Transmembrane</keyword>
<feature type="transmembrane region" description="Helical" evidence="6">
    <location>
        <begin position="92"/>
        <end position="113"/>
    </location>
</feature>
<proteinExistence type="inferred from homology"/>
<comment type="subcellular location">
    <subcellularLocation>
        <location evidence="1">Membrane</location>
        <topology evidence="1">Multi-pass membrane protein</topology>
    </subcellularLocation>
</comment>
<comment type="caution">
    <text evidence="7">The sequence shown here is derived from an EMBL/GenBank/DDBJ whole genome shotgun (WGS) entry which is preliminary data.</text>
</comment>
<protein>
    <submittedName>
        <fullName evidence="7">RTA1 like family protein</fullName>
    </submittedName>
</protein>
<feature type="transmembrane region" description="Helical" evidence="6">
    <location>
        <begin position="20"/>
        <end position="39"/>
    </location>
</feature>
<evidence type="ECO:0000256" key="4">
    <source>
        <dbReference type="ARBA" id="ARBA00022989"/>
    </source>
</evidence>
<dbReference type="InterPro" id="IPR007568">
    <property type="entry name" value="RTA1"/>
</dbReference>
<keyword evidence="5 6" id="KW-0472">Membrane</keyword>
<dbReference type="Pfam" id="PF04479">
    <property type="entry name" value="RTA1"/>
    <property type="match status" value="1"/>
</dbReference>
<evidence type="ECO:0000256" key="2">
    <source>
        <dbReference type="ARBA" id="ARBA00009969"/>
    </source>
</evidence>
<name>A0A8X7TDN4_CANPA</name>
<accession>A0A8X7TDN4</accession>
<feature type="transmembrane region" description="Helical" evidence="6">
    <location>
        <begin position="166"/>
        <end position="191"/>
    </location>
</feature>
<feature type="transmembrane region" description="Helical" evidence="6">
    <location>
        <begin position="60"/>
        <end position="80"/>
    </location>
</feature>
<keyword evidence="4 6" id="KW-1133">Transmembrane helix</keyword>
<evidence type="ECO:0000256" key="1">
    <source>
        <dbReference type="ARBA" id="ARBA00004141"/>
    </source>
</evidence>
<dbReference type="EMBL" id="JABWAB010000003">
    <property type="protein sequence ID" value="KAF6057823.1"/>
    <property type="molecule type" value="Genomic_DNA"/>
</dbReference>
<evidence type="ECO:0000313" key="7">
    <source>
        <dbReference type="EMBL" id="KAF6057823.1"/>
    </source>
</evidence>
<organism evidence="7 8">
    <name type="scientific">Candida parapsilosis</name>
    <name type="common">Yeast</name>
    <dbReference type="NCBI Taxonomy" id="5480"/>
    <lineage>
        <taxon>Eukaryota</taxon>
        <taxon>Fungi</taxon>
        <taxon>Dikarya</taxon>
        <taxon>Ascomycota</taxon>
        <taxon>Saccharomycotina</taxon>
        <taxon>Pichiomycetes</taxon>
        <taxon>Debaryomycetaceae</taxon>
        <taxon>Candida/Lodderomyces clade</taxon>
        <taxon>Candida</taxon>
    </lineage>
</organism>
<sequence>MSEETTGYQYYQYTLNYGVTIHYAVIFLVLAIIETYFVVSKYVQFKGKIRSKNLKRYCNVMIPFIIGIVLEIIGFTARAVSSKQPESLMPYVIQSILILIGPTLILASTYMIFCELAKSLKAESYSMVPLKYLAKIFVTGDIVSLFVQTCGGGLQVVDSLRAAGRALVITGVVVQLVFFTVFCYVFVWFGLKIWRNPTKVAKTLESAFPRIGNWKHGIMVLSFSCIFLMVRSIYRCAEMIEGTNGLLQSGEIYLWCLDTVMVQTSIYFYLTFNWTGYFCRVHEYYSSVFDVIELESIIN</sequence>
<evidence type="ECO:0000256" key="5">
    <source>
        <dbReference type="ARBA" id="ARBA00023136"/>
    </source>
</evidence>
<gene>
    <name evidence="7" type="ORF">FOB60_002378</name>
</gene>
<dbReference type="PANTHER" id="PTHR31465">
    <property type="entry name" value="PROTEIN RTA1-RELATED"/>
    <property type="match status" value="1"/>
</dbReference>
<dbReference type="PANTHER" id="PTHR31465:SF1">
    <property type="entry name" value="PROTEIN RTA1-RELATED"/>
    <property type="match status" value="1"/>
</dbReference>
<comment type="similarity">
    <text evidence="2">Belongs to the lipid-translocating exporter (LTE) (TC 9.A.26.1) family.</text>
</comment>
<evidence type="ECO:0000313" key="8">
    <source>
        <dbReference type="Proteomes" id="UP000590412"/>
    </source>
</evidence>
<feature type="transmembrane region" description="Helical" evidence="6">
    <location>
        <begin position="133"/>
        <end position="154"/>
    </location>
</feature>
<dbReference type="GO" id="GO:0016020">
    <property type="term" value="C:membrane"/>
    <property type="evidence" value="ECO:0007669"/>
    <property type="project" value="UniProtKB-SubCell"/>
</dbReference>